<accession>A0A3N6LYN7</accession>
<organism evidence="1 2">
    <name type="scientific">Natrarchaeobius chitinivorans</name>
    <dbReference type="NCBI Taxonomy" id="1679083"/>
    <lineage>
        <taxon>Archaea</taxon>
        <taxon>Methanobacteriati</taxon>
        <taxon>Methanobacteriota</taxon>
        <taxon>Stenosarchaea group</taxon>
        <taxon>Halobacteria</taxon>
        <taxon>Halobacteriales</taxon>
        <taxon>Natrialbaceae</taxon>
        <taxon>Natrarchaeobius</taxon>
    </lineage>
</organism>
<dbReference type="RefSeq" id="WP_124194958.1">
    <property type="nucleotide sequence ID" value="NZ_REGA01000004.1"/>
</dbReference>
<sequence>MRRRTALEAIGASILAGTAVATTASATGGPRIVELESEIDTGDPDAGDKYAVEYLGDGRVELTGSTTVPKSCYEAEVVGIESTQYGDVVRVKPVQTGDLCLDVVSRLQFRIELAYDDDAEDVFLEFLEEGGR</sequence>
<proteinExistence type="predicted"/>
<keyword evidence="2" id="KW-1185">Reference proteome</keyword>
<name>A0A3N6LYN7_NATCH</name>
<comment type="caution">
    <text evidence="1">The sequence shown here is derived from an EMBL/GenBank/DDBJ whole genome shotgun (WGS) entry which is preliminary data.</text>
</comment>
<reference evidence="1 2" key="1">
    <citation type="submission" date="2018-10" db="EMBL/GenBank/DDBJ databases">
        <title>Natrarchaeobius chitinivorans gen. nov., sp. nov., and Natrarchaeobius haloalkaliphilus sp. nov., alkaliphilic, chitin-utilizing haloarchaea from hypersaline alkaline lakes.</title>
        <authorList>
            <person name="Sorokin D.Y."/>
            <person name="Elcheninov A.G."/>
            <person name="Kostrikina N.A."/>
            <person name="Bale N.J."/>
            <person name="Sinninghe Damste J.S."/>
            <person name="Khijniak T.V."/>
            <person name="Kublanov I.V."/>
            <person name="Toshchakov S.V."/>
        </authorList>
    </citation>
    <scope>NUCLEOTIDE SEQUENCE [LARGE SCALE GENOMIC DNA]</scope>
    <source>
        <strain evidence="1 2">AArcht4T</strain>
    </source>
</reference>
<evidence type="ECO:0000313" key="1">
    <source>
        <dbReference type="EMBL" id="RQG95958.1"/>
    </source>
</evidence>
<evidence type="ECO:0000313" key="2">
    <source>
        <dbReference type="Proteomes" id="UP000282323"/>
    </source>
</evidence>
<protein>
    <submittedName>
        <fullName evidence="1">Uncharacterized protein</fullName>
    </submittedName>
</protein>
<dbReference type="Proteomes" id="UP000282323">
    <property type="component" value="Unassembled WGS sequence"/>
</dbReference>
<gene>
    <name evidence="1" type="ORF">EA473_07190</name>
</gene>
<dbReference type="AlphaFoldDB" id="A0A3N6LYN7"/>
<dbReference type="OrthoDB" id="201234at2157"/>
<dbReference type="EMBL" id="REGA01000004">
    <property type="protein sequence ID" value="RQG95958.1"/>
    <property type="molecule type" value="Genomic_DNA"/>
</dbReference>